<organism evidence="1 2">
    <name type="scientific">Trichinella patagoniensis</name>
    <dbReference type="NCBI Taxonomy" id="990121"/>
    <lineage>
        <taxon>Eukaryota</taxon>
        <taxon>Metazoa</taxon>
        <taxon>Ecdysozoa</taxon>
        <taxon>Nematoda</taxon>
        <taxon>Enoplea</taxon>
        <taxon>Dorylaimia</taxon>
        <taxon>Trichinellida</taxon>
        <taxon>Trichinellidae</taxon>
        <taxon>Trichinella</taxon>
    </lineage>
</organism>
<sequence>MSHVQKLAVTAVVDKHVLMGDFPITFSASVDGNQLEEFNKRILAASRSVFLEISRRKSAAYPCMRRGNIPSVDAIYSETTG</sequence>
<name>A0A0V0Z0J3_9BILA</name>
<accession>A0A0V0Z0J3</accession>
<gene>
    <name evidence="1" type="ORF">T12_15080</name>
</gene>
<dbReference type="EMBL" id="JYDQ01000962">
    <property type="protein sequence ID" value="KRY06063.1"/>
    <property type="molecule type" value="Genomic_DNA"/>
</dbReference>
<reference evidence="1 2" key="1">
    <citation type="submission" date="2015-01" db="EMBL/GenBank/DDBJ databases">
        <title>Evolution of Trichinella species and genotypes.</title>
        <authorList>
            <person name="Korhonen P.K."/>
            <person name="Edoardo P."/>
            <person name="Giuseppe L.R."/>
            <person name="Gasser R.B."/>
        </authorList>
    </citation>
    <scope>NUCLEOTIDE SEQUENCE [LARGE SCALE GENOMIC DNA]</scope>
    <source>
        <strain evidence="1">ISS2496</strain>
    </source>
</reference>
<dbReference type="AlphaFoldDB" id="A0A0V0Z0J3"/>
<dbReference type="Proteomes" id="UP000054783">
    <property type="component" value="Unassembled WGS sequence"/>
</dbReference>
<comment type="caution">
    <text evidence="1">The sequence shown here is derived from an EMBL/GenBank/DDBJ whole genome shotgun (WGS) entry which is preliminary data.</text>
</comment>
<evidence type="ECO:0000313" key="2">
    <source>
        <dbReference type="Proteomes" id="UP000054783"/>
    </source>
</evidence>
<protein>
    <submittedName>
        <fullName evidence="1">Uncharacterized protein</fullName>
    </submittedName>
</protein>
<proteinExistence type="predicted"/>
<evidence type="ECO:0000313" key="1">
    <source>
        <dbReference type="EMBL" id="KRY06063.1"/>
    </source>
</evidence>
<keyword evidence="2" id="KW-1185">Reference proteome</keyword>